<dbReference type="InterPro" id="IPR018107">
    <property type="entry name" value="Na-dicarboxylate_symporter_CS"/>
</dbReference>
<keyword evidence="4 9" id="KW-0812">Transmembrane</keyword>
<dbReference type="GO" id="GO:0005886">
    <property type="term" value="C:plasma membrane"/>
    <property type="evidence" value="ECO:0007669"/>
    <property type="project" value="TreeGrafter"/>
</dbReference>
<sequence length="515" mass="55643">MARSRKEKLQGCIRMNLLTILTVVGTLGGLTFGVILRNSKSEPWTQREIMYIAFPGNLFLNILKGLILPLIISSIVSAIGSLDLSLSGRIGAKAICYYLCTTMSAVILGIIMCVTIRPGKGYDAGEVEEINGRRNVTTVDTLLDLVRNMFPPNLVQACVAQEKKSNLIVEMDISAAKRNLTLFDWKLDDDPDNLFVTGSNTLGMVVFSVVMGITLAKMKVEGRALLAFFDSLSAAMLMMTSWVIWVSPLGVFFLIAGKIIEMKSLSQLAGQLGWYFSTVMLGLSIHGFLVLPALFTVVTRRLPFRFMFNLAEACTTAFGTGSSNATLPVSMKCLEEKNHVDTRVSKFMMPIGATINMDGTALYEAVAALFIAQVRNVQLSLGQILAVSVTATMASIGAAGIPQAGLVTMVMVLDTVGLDSKDVSIILAKKTTQATSRESIPEPLGSYPGALPTVRRGRDRVRTTVNVLGDALGAGIVDHLSKGELARMTENAEELSDVEEHLMQPVGNKDNMALT</sequence>
<feature type="transmembrane region" description="Helical" evidence="9">
    <location>
        <begin position="56"/>
        <end position="82"/>
    </location>
</feature>
<evidence type="ECO:0000256" key="5">
    <source>
        <dbReference type="ARBA" id="ARBA00022847"/>
    </source>
</evidence>
<dbReference type="EMBL" id="OB793256">
    <property type="protein sequence ID" value="CAD7426712.1"/>
    <property type="molecule type" value="Genomic_DNA"/>
</dbReference>
<dbReference type="Gene3D" id="1.10.3860.10">
    <property type="entry name" value="Sodium:dicarboxylate symporter"/>
    <property type="match status" value="1"/>
</dbReference>
<comment type="subcellular location">
    <subcellularLocation>
        <location evidence="1 9">Membrane</location>
        <topology evidence="1 9">Multi-pass membrane protein</topology>
    </subcellularLocation>
</comment>
<feature type="transmembrane region" description="Helical" evidence="9">
    <location>
        <begin position="12"/>
        <end position="36"/>
    </location>
</feature>
<dbReference type="AlphaFoldDB" id="A0A7R9E3H3"/>
<feature type="transmembrane region" description="Helical" evidence="9">
    <location>
        <begin position="272"/>
        <end position="298"/>
    </location>
</feature>
<feature type="transmembrane region" description="Helical" evidence="9">
    <location>
        <begin position="194"/>
        <end position="216"/>
    </location>
</feature>
<dbReference type="GO" id="GO:0015175">
    <property type="term" value="F:neutral L-amino acid transmembrane transporter activity"/>
    <property type="evidence" value="ECO:0007669"/>
    <property type="project" value="TreeGrafter"/>
</dbReference>
<keyword evidence="5 9" id="KW-0769">Symport</keyword>
<proteinExistence type="inferred from homology"/>
<name>A0A7R9E3H3_9NEOP</name>
<keyword evidence="7 9" id="KW-0472">Membrane</keyword>
<evidence type="ECO:0000256" key="1">
    <source>
        <dbReference type="ARBA" id="ARBA00004141"/>
    </source>
</evidence>
<protein>
    <recommendedName>
        <fullName evidence="9">Amino acid transporter</fullName>
    </recommendedName>
</protein>
<dbReference type="Pfam" id="PF00375">
    <property type="entry name" value="SDF"/>
    <property type="match status" value="1"/>
</dbReference>
<evidence type="ECO:0000256" key="6">
    <source>
        <dbReference type="ARBA" id="ARBA00022989"/>
    </source>
</evidence>
<feature type="transmembrane region" description="Helical" evidence="9">
    <location>
        <begin position="94"/>
        <end position="117"/>
    </location>
</feature>
<comment type="similarity">
    <text evidence="2 9">Belongs to the dicarboxylate/amino acid:cation symporter (DAACS) (TC 2.A.23) family.</text>
</comment>
<dbReference type="SUPFAM" id="SSF118215">
    <property type="entry name" value="Proton glutamate symport protein"/>
    <property type="match status" value="1"/>
</dbReference>
<keyword evidence="8" id="KW-0325">Glycoprotein</keyword>
<accession>A0A7R9E3H3</accession>
<evidence type="ECO:0000256" key="7">
    <source>
        <dbReference type="ARBA" id="ARBA00023136"/>
    </source>
</evidence>
<dbReference type="PRINTS" id="PR00173">
    <property type="entry name" value="EDTRNSPORT"/>
</dbReference>
<keyword evidence="3 9" id="KW-0813">Transport</keyword>
<feature type="transmembrane region" description="Helical" evidence="9">
    <location>
        <begin position="237"/>
        <end position="260"/>
    </location>
</feature>
<dbReference type="InterPro" id="IPR001991">
    <property type="entry name" value="Na-dicarboxylate_symporter"/>
</dbReference>
<evidence type="ECO:0000256" key="9">
    <source>
        <dbReference type="RuleBase" id="RU361216"/>
    </source>
</evidence>
<dbReference type="GO" id="GO:0005313">
    <property type="term" value="F:L-glutamate transmembrane transporter activity"/>
    <property type="evidence" value="ECO:0007669"/>
    <property type="project" value="TreeGrafter"/>
</dbReference>
<gene>
    <name evidence="10" type="ORF">TMSB3V08_LOCUS3586</name>
</gene>
<dbReference type="PROSITE" id="PS00714">
    <property type="entry name" value="NA_DICARBOXYL_SYMP_2"/>
    <property type="match status" value="1"/>
</dbReference>
<organism evidence="10">
    <name type="scientific">Timema monikensis</name>
    <dbReference type="NCBI Taxonomy" id="170555"/>
    <lineage>
        <taxon>Eukaryota</taxon>
        <taxon>Metazoa</taxon>
        <taxon>Ecdysozoa</taxon>
        <taxon>Arthropoda</taxon>
        <taxon>Hexapoda</taxon>
        <taxon>Insecta</taxon>
        <taxon>Pterygota</taxon>
        <taxon>Neoptera</taxon>
        <taxon>Polyneoptera</taxon>
        <taxon>Phasmatodea</taxon>
        <taxon>Timematodea</taxon>
        <taxon>Timematoidea</taxon>
        <taxon>Timematidae</taxon>
        <taxon>Timema</taxon>
    </lineage>
</organism>
<keyword evidence="6 9" id="KW-1133">Transmembrane helix</keyword>
<evidence type="ECO:0000256" key="8">
    <source>
        <dbReference type="ARBA" id="ARBA00023180"/>
    </source>
</evidence>
<dbReference type="PANTHER" id="PTHR11958:SF63">
    <property type="entry name" value="AMINO ACID TRANSPORTER"/>
    <property type="match status" value="1"/>
</dbReference>
<dbReference type="InterPro" id="IPR050746">
    <property type="entry name" value="DAACS"/>
</dbReference>
<dbReference type="GO" id="GO:0015501">
    <property type="term" value="F:glutamate:sodium symporter activity"/>
    <property type="evidence" value="ECO:0007669"/>
    <property type="project" value="TreeGrafter"/>
</dbReference>
<reference evidence="10" key="1">
    <citation type="submission" date="2020-11" db="EMBL/GenBank/DDBJ databases">
        <authorList>
            <person name="Tran Van P."/>
        </authorList>
    </citation>
    <scope>NUCLEOTIDE SEQUENCE</scope>
</reference>
<evidence type="ECO:0000256" key="3">
    <source>
        <dbReference type="ARBA" id="ARBA00022448"/>
    </source>
</evidence>
<evidence type="ECO:0000256" key="4">
    <source>
        <dbReference type="ARBA" id="ARBA00022692"/>
    </source>
</evidence>
<dbReference type="InterPro" id="IPR036458">
    <property type="entry name" value="Na:dicarbo_symporter_sf"/>
</dbReference>
<dbReference type="PANTHER" id="PTHR11958">
    <property type="entry name" value="SODIUM/DICARBOXYLATE SYMPORTER-RELATED"/>
    <property type="match status" value="1"/>
</dbReference>
<evidence type="ECO:0000256" key="2">
    <source>
        <dbReference type="ARBA" id="ARBA00006148"/>
    </source>
</evidence>
<evidence type="ECO:0000313" key="10">
    <source>
        <dbReference type="EMBL" id="CAD7426712.1"/>
    </source>
</evidence>